<sequence>MDPPNSTTTIAMMISTNNSNNSNNPLFSASQSPSSSLTSPTTLSRYENQKSRDWNTFGQYLRNHRPPFSLARCSGAHVLDSGRLRSMPTPALSSTTLPHPPPAPAPSGRPKAASTPSSASSCSVSVRKRYYHGDFGLQFGIAGLKLGRDELREGDRS</sequence>
<evidence type="ECO:0000256" key="3">
    <source>
        <dbReference type="ARBA" id="ARBA00022473"/>
    </source>
</evidence>
<reference evidence="10" key="1">
    <citation type="submission" date="2022-12" db="EMBL/GenBank/DDBJ databases">
        <title>Draft genome assemblies for two species of Escallonia (Escalloniales).</title>
        <authorList>
            <person name="Chanderbali A."/>
            <person name="Dervinis C."/>
            <person name="Anghel I."/>
            <person name="Soltis D."/>
            <person name="Soltis P."/>
            <person name="Zapata F."/>
        </authorList>
    </citation>
    <scope>NUCLEOTIDE SEQUENCE</scope>
    <source>
        <strain evidence="10">UCBG64.0493</strain>
        <tissue evidence="10">Leaf</tissue>
    </source>
</reference>
<evidence type="ECO:0000313" key="11">
    <source>
        <dbReference type="Proteomes" id="UP001188597"/>
    </source>
</evidence>
<keyword evidence="6" id="KW-0804">Transcription</keyword>
<dbReference type="GO" id="GO:0009416">
    <property type="term" value="P:response to light stimulus"/>
    <property type="evidence" value="ECO:0007669"/>
    <property type="project" value="TreeGrafter"/>
</dbReference>
<comment type="caution">
    <text evidence="10">The sequence shown here is derived from an EMBL/GenBank/DDBJ whole genome shotgun (WGS) entry which is preliminary data.</text>
</comment>
<dbReference type="Proteomes" id="UP001188597">
    <property type="component" value="Unassembled WGS sequence"/>
</dbReference>
<evidence type="ECO:0000256" key="7">
    <source>
        <dbReference type="ARBA" id="ARBA00023242"/>
    </source>
</evidence>
<proteinExistence type="inferred from homology"/>
<keyword evidence="7" id="KW-0539">Nucleus</keyword>
<dbReference type="InterPro" id="IPR006936">
    <property type="entry name" value="ALOG_dom"/>
</dbReference>
<keyword evidence="3" id="KW-0217">Developmental protein</keyword>
<accession>A0AA89BDV6</accession>
<evidence type="ECO:0000256" key="5">
    <source>
        <dbReference type="ARBA" id="ARBA00023125"/>
    </source>
</evidence>
<gene>
    <name evidence="10" type="ORF">RJ639_031436</name>
</gene>
<evidence type="ECO:0000256" key="8">
    <source>
        <dbReference type="SAM" id="MobiDB-lite"/>
    </source>
</evidence>
<feature type="compositionally biased region" description="Low complexity" evidence="8">
    <location>
        <begin position="88"/>
        <end position="97"/>
    </location>
</feature>
<feature type="compositionally biased region" description="Low complexity" evidence="8">
    <location>
        <begin position="17"/>
        <end position="44"/>
    </location>
</feature>
<comment type="subcellular location">
    <subcellularLocation>
        <location evidence="1">Nucleus</location>
    </subcellularLocation>
</comment>
<dbReference type="InterPro" id="IPR040222">
    <property type="entry name" value="ALOG"/>
</dbReference>
<name>A0AA89BDV6_9ASTE</name>
<dbReference type="GO" id="GO:0005634">
    <property type="term" value="C:nucleus"/>
    <property type="evidence" value="ECO:0007669"/>
    <property type="project" value="UniProtKB-SubCell"/>
</dbReference>
<dbReference type="PANTHER" id="PTHR31165">
    <property type="entry name" value="PROTEIN G1-LIKE2"/>
    <property type="match status" value="1"/>
</dbReference>
<dbReference type="EMBL" id="JAVXUP010000099">
    <property type="protein sequence ID" value="KAK3038340.1"/>
    <property type="molecule type" value="Genomic_DNA"/>
</dbReference>
<dbReference type="GO" id="GO:0009299">
    <property type="term" value="P:mRNA transcription"/>
    <property type="evidence" value="ECO:0007669"/>
    <property type="project" value="TreeGrafter"/>
</dbReference>
<evidence type="ECO:0000256" key="6">
    <source>
        <dbReference type="ARBA" id="ARBA00023163"/>
    </source>
</evidence>
<protein>
    <recommendedName>
        <fullName evidence="9">ALOG domain-containing protein</fullName>
    </recommendedName>
</protein>
<comment type="similarity">
    <text evidence="2">Belongs to the plant homeotic and developmental regulators ALOG protein family.</text>
</comment>
<feature type="compositionally biased region" description="Pro residues" evidence="8">
    <location>
        <begin position="98"/>
        <end position="107"/>
    </location>
</feature>
<evidence type="ECO:0000313" key="10">
    <source>
        <dbReference type="EMBL" id="KAK3038340.1"/>
    </source>
</evidence>
<feature type="region of interest" description="Disordered" evidence="8">
    <location>
        <begin position="81"/>
        <end position="124"/>
    </location>
</feature>
<dbReference type="Pfam" id="PF04852">
    <property type="entry name" value="ALOG_dom"/>
    <property type="match status" value="1"/>
</dbReference>
<evidence type="ECO:0000259" key="9">
    <source>
        <dbReference type="PROSITE" id="PS51697"/>
    </source>
</evidence>
<dbReference type="PANTHER" id="PTHR31165:SF115">
    <property type="entry name" value="PROTEIN LIGHT-DEPENDENT SHORT HYPOCOTYLS 4"/>
    <property type="match status" value="1"/>
</dbReference>
<keyword evidence="11" id="KW-1185">Reference proteome</keyword>
<evidence type="ECO:0000256" key="1">
    <source>
        <dbReference type="ARBA" id="ARBA00004123"/>
    </source>
</evidence>
<keyword evidence="5" id="KW-0238">DNA-binding</keyword>
<keyword evidence="4" id="KW-0805">Transcription regulation</keyword>
<dbReference type="PROSITE" id="PS51697">
    <property type="entry name" value="ALOG"/>
    <property type="match status" value="1"/>
</dbReference>
<dbReference type="AlphaFoldDB" id="A0AA89BDV6"/>
<feature type="domain" description="ALOG" evidence="9">
    <location>
        <begin position="45"/>
        <end position="80"/>
    </location>
</feature>
<dbReference type="GO" id="GO:0003677">
    <property type="term" value="F:DNA binding"/>
    <property type="evidence" value="ECO:0007669"/>
    <property type="project" value="UniProtKB-KW"/>
</dbReference>
<organism evidence="10 11">
    <name type="scientific">Escallonia herrerae</name>
    <dbReference type="NCBI Taxonomy" id="1293975"/>
    <lineage>
        <taxon>Eukaryota</taxon>
        <taxon>Viridiplantae</taxon>
        <taxon>Streptophyta</taxon>
        <taxon>Embryophyta</taxon>
        <taxon>Tracheophyta</taxon>
        <taxon>Spermatophyta</taxon>
        <taxon>Magnoliopsida</taxon>
        <taxon>eudicotyledons</taxon>
        <taxon>Gunneridae</taxon>
        <taxon>Pentapetalae</taxon>
        <taxon>asterids</taxon>
        <taxon>campanulids</taxon>
        <taxon>Escalloniales</taxon>
        <taxon>Escalloniaceae</taxon>
        <taxon>Escallonia</taxon>
    </lineage>
</organism>
<feature type="region of interest" description="Disordered" evidence="8">
    <location>
        <begin position="15"/>
        <end position="50"/>
    </location>
</feature>
<feature type="compositionally biased region" description="Low complexity" evidence="8">
    <location>
        <begin position="112"/>
        <end position="124"/>
    </location>
</feature>
<evidence type="ECO:0000256" key="2">
    <source>
        <dbReference type="ARBA" id="ARBA00010308"/>
    </source>
</evidence>
<evidence type="ECO:0000256" key="4">
    <source>
        <dbReference type="ARBA" id="ARBA00023015"/>
    </source>
</evidence>